<dbReference type="GO" id="GO:0005829">
    <property type="term" value="C:cytosol"/>
    <property type="evidence" value="ECO:0007669"/>
    <property type="project" value="TreeGrafter"/>
</dbReference>
<evidence type="ECO:0000259" key="1">
    <source>
        <dbReference type="PROSITE" id="PS50851"/>
    </source>
</evidence>
<dbReference type="PROSITE" id="PS50851">
    <property type="entry name" value="CHEW"/>
    <property type="match status" value="1"/>
</dbReference>
<dbReference type="PANTHER" id="PTHR22617">
    <property type="entry name" value="CHEMOTAXIS SENSOR HISTIDINE KINASE-RELATED"/>
    <property type="match status" value="1"/>
</dbReference>
<dbReference type="EMBL" id="BMOB01000001">
    <property type="protein sequence ID" value="GGI78156.1"/>
    <property type="molecule type" value="Genomic_DNA"/>
</dbReference>
<dbReference type="Gene3D" id="2.40.50.180">
    <property type="entry name" value="CheA-289, Domain 4"/>
    <property type="match status" value="1"/>
</dbReference>
<keyword evidence="3" id="KW-1185">Reference proteome</keyword>
<protein>
    <submittedName>
        <fullName evidence="2">Chemotaxis protein CheW</fullName>
    </submittedName>
</protein>
<sequence length="164" mass="18549">MMSNQSDSEKQLVIFRLQQEEFGIDIMQVREIVPMMIISRLPNAPNHIEGVINLRGRVIPVMNLNERLGLSQFSESIQPKRIVVVEVDEATIGLLVDDVPEILRIAKDKIESSSEIIKKRKNAWYIQGVGKLDTRLIIILDLSEILSLADQNLVENASHGEAHE</sequence>
<name>A0A917JQ44_9GAMM</name>
<dbReference type="RefSeq" id="WP_131775590.1">
    <property type="nucleotide sequence ID" value="NZ_BMOB01000001.1"/>
</dbReference>
<reference evidence="2" key="1">
    <citation type="journal article" date="2014" name="Int. J. Syst. Evol. Microbiol.">
        <title>Complete genome sequence of Corynebacterium casei LMG S-19264T (=DSM 44701T), isolated from a smear-ripened cheese.</title>
        <authorList>
            <consortium name="US DOE Joint Genome Institute (JGI-PGF)"/>
            <person name="Walter F."/>
            <person name="Albersmeier A."/>
            <person name="Kalinowski J."/>
            <person name="Ruckert C."/>
        </authorList>
    </citation>
    <scope>NUCLEOTIDE SEQUENCE</scope>
    <source>
        <strain evidence="2">JCM 13919</strain>
    </source>
</reference>
<dbReference type="AlphaFoldDB" id="A0A917JQ44"/>
<dbReference type="Pfam" id="PF01584">
    <property type="entry name" value="CheW"/>
    <property type="match status" value="1"/>
</dbReference>
<organism evidence="2 3">
    <name type="scientific">Legionella impletisoli</name>
    <dbReference type="NCBI Taxonomy" id="343510"/>
    <lineage>
        <taxon>Bacteria</taxon>
        <taxon>Pseudomonadati</taxon>
        <taxon>Pseudomonadota</taxon>
        <taxon>Gammaproteobacteria</taxon>
        <taxon>Legionellales</taxon>
        <taxon>Legionellaceae</taxon>
        <taxon>Legionella</taxon>
    </lineage>
</organism>
<dbReference type="PANTHER" id="PTHR22617:SF23">
    <property type="entry name" value="CHEMOTAXIS PROTEIN CHEW"/>
    <property type="match status" value="1"/>
</dbReference>
<dbReference type="SMART" id="SM00260">
    <property type="entry name" value="CheW"/>
    <property type="match status" value="1"/>
</dbReference>
<dbReference type="InterPro" id="IPR036061">
    <property type="entry name" value="CheW-like_dom_sf"/>
</dbReference>
<gene>
    <name evidence="2" type="ORF">GCM10007966_03580</name>
</gene>
<dbReference type="InterPro" id="IPR039315">
    <property type="entry name" value="CheW"/>
</dbReference>
<reference evidence="2" key="2">
    <citation type="submission" date="2020-09" db="EMBL/GenBank/DDBJ databases">
        <authorList>
            <person name="Sun Q."/>
            <person name="Ohkuma M."/>
        </authorList>
    </citation>
    <scope>NUCLEOTIDE SEQUENCE</scope>
    <source>
        <strain evidence="2">JCM 13919</strain>
    </source>
</reference>
<dbReference type="Proteomes" id="UP000630149">
    <property type="component" value="Unassembled WGS sequence"/>
</dbReference>
<dbReference type="GO" id="GO:0006935">
    <property type="term" value="P:chemotaxis"/>
    <property type="evidence" value="ECO:0007669"/>
    <property type="project" value="InterPro"/>
</dbReference>
<feature type="domain" description="CheW-like" evidence="1">
    <location>
        <begin position="9"/>
        <end position="151"/>
    </location>
</feature>
<evidence type="ECO:0000313" key="2">
    <source>
        <dbReference type="EMBL" id="GGI78156.1"/>
    </source>
</evidence>
<accession>A0A917JQ44</accession>
<dbReference type="GO" id="GO:0007165">
    <property type="term" value="P:signal transduction"/>
    <property type="evidence" value="ECO:0007669"/>
    <property type="project" value="InterPro"/>
</dbReference>
<dbReference type="SUPFAM" id="SSF50341">
    <property type="entry name" value="CheW-like"/>
    <property type="match status" value="1"/>
</dbReference>
<proteinExistence type="predicted"/>
<dbReference type="OrthoDB" id="9790406at2"/>
<comment type="caution">
    <text evidence="2">The sequence shown here is derived from an EMBL/GenBank/DDBJ whole genome shotgun (WGS) entry which is preliminary data.</text>
</comment>
<dbReference type="Gene3D" id="2.30.30.40">
    <property type="entry name" value="SH3 Domains"/>
    <property type="match status" value="1"/>
</dbReference>
<evidence type="ECO:0000313" key="3">
    <source>
        <dbReference type="Proteomes" id="UP000630149"/>
    </source>
</evidence>
<dbReference type="CDD" id="cd00732">
    <property type="entry name" value="CheW"/>
    <property type="match status" value="1"/>
</dbReference>
<dbReference type="InterPro" id="IPR002545">
    <property type="entry name" value="CheW-lke_dom"/>
</dbReference>